<dbReference type="RefSeq" id="WP_092852625.1">
    <property type="nucleotide sequence ID" value="NZ_FOMI01000008.1"/>
</dbReference>
<protein>
    <submittedName>
        <fullName evidence="3">Nucleotidyltransferase domain-containing protein</fullName>
    </submittedName>
</protein>
<sequence length="473" mass="54786">MKHIKTIEKIKTILPRTSNIDVALLYGSYARKEALGNSDLDIKLIVDENFDIQNFIANIKNGLDEKIKTVHYIKLRNKVVVYFKELPKLEFGLCYSIEAINRDFLGSEISELKDIVLYEKDKASTQIESYLKQLIASKKDMNTSDINNLIDKFIYEFESCSSKHSRSDGYQFYYFYNIAFHIAIQLNYLAKGKTAYYFLPKNFMTSELSAEAQASFSKLNGTTFLPEGNTRKRALLDFFYSAIEQLIPTNKYKEIKAFCEWVYERDFFWNFRDANAFNTKMINNLVYRTSALALFQNTEELNVLLRENNIKTIIDLRADREIEAISYSDEVLSQVKYVKAQFDPWDQPEWFKEKHNEGSNHEIAYRFFAMGCKDSIKKTFETILEEETGAIAIHCHAGKDRTGIIFSLLHLLLGSPIDNLNTDYLTSEMDVSLDKLKIALDVVENEGGILKYLMSCGLTEKQIMDLKIKLLNE</sequence>
<dbReference type="InterPro" id="IPR043519">
    <property type="entry name" value="NT_sf"/>
</dbReference>
<dbReference type="GO" id="GO:0016740">
    <property type="term" value="F:transferase activity"/>
    <property type="evidence" value="ECO:0007669"/>
    <property type="project" value="UniProtKB-KW"/>
</dbReference>
<gene>
    <name evidence="3" type="ORF">SAMN04487987_10888</name>
</gene>
<dbReference type="EMBL" id="FOMI01000008">
    <property type="protein sequence ID" value="SFD28414.1"/>
    <property type="molecule type" value="Genomic_DNA"/>
</dbReference>
<evidence type="ECO:0000256" key="1">
    <source>
        <dbReference type="ARBA" id="ARBA00009580"/>
    </source>
</evidence>
<dbReference type="InterPro" id="IPR041633">
    <property type="entry name" value="Polbeta"/>
</dbReference>
<comment type="similarity">
    <text evidence="1">Belongs to the protein-tyrosine phosphatase family.</text>
</comment>
<evidence type="ECO:0000313" key="3">
    <source>
        <dbReference type="EMBL" id="SFD28414.1"/>
    </source>
</evidence>
<name>A0A1I1R201_9FLAO</name>
<dbReference type="Gene3D" id="3.90.190.10">
    <property type="entry name" value="Protein tyrosine phosphatase superfamily"/>
    <property type="match status" value="1"/>
</dbReference>
<evidence type="ECO:0000259" key="2">
    <source>
        <dbReference type="Pfam" id="PF18765"/>
    </source>
</evidence>
<dbReference type="STRING" id="870482.SAMN04487987_10888"/>
<keyword evidence="4" id="KW-1185">Reference proteome</keyword>
<dbReference type="InterPro" id="IPR029021">
    <property type="entry name" value="Prot-tyrosine_phosphatase-like"/>
</dbReference>
<dbReference type="InterPro" id="IPR026893">
    <property type="entry name" value="Tyr/Ser_Pase_IphP-type"/>
</dbReference>
<organism evidence="3 4">
    <name type="scientific">Algibacter pectinivorans</name>
    <dbReference type="NCBI Taxonomy" id="870482"/>
    <lineage>
        <taxon>Bacteria</taxon>
        <taxon>Pseudomonadati</taxon>
        <taxon>Bacteroidota</taxon>
        <taxon>Flavobacteriia</taxon>
        <taxon>Flavobacteriales</taxon>
        <taxon>Flavobacteriaceae</taxon>
        <taxon>Algibacter</taxon>
    </lineage>
</organism>
<dbReference type="OrthoDB" id="1188001at2"/>
<dbReference type="CDD" id="cd05403">
    <property type="entry name" value="NT_KNTase_like"/>
    <property type="match status" value="1"/>
</dbReference>
<dbReference type="SUPFAM" id="SSF52799">
    <property type="entry name" value="(Phosphotyrosine protein) phosphatases II"/>
    <property type="match status" value="1"/>
</dbReference>
<dbReference type="SUPFAM" id="SSF81301">
    <property type="entry name" value="Nucleotidyltransferase"/>
    <property type="match status" value="1"/>
</dbReference>
<reference evidence="4" key="1">
    <citation type="submission" date="2016-10" db="EMBL/GenBank/DDBJ databases">
        <authorList>
            <person name="Varghese N."/>
            <person name="Submissions S."/>
        </authorList>
    </citation>
    <scope>NUCLEOTIDE SEQUENCE [LARGE SCALE GENOMIC DNA]</scope>
    <source>
        <strain evidence="4">DSM 25730</strain>
    </source>
</reference>
<feature type="domain" description="Polymerase beta nucleotidyltransferase" evidence="2">
    <location>
        <begin position="8"/>
        <end position="71"/>
    </location>
</feature>
<dbReference type="AlphaFoldDB" id="A0A1I1R201"/>
<keyword evidence="3" id="KW-0808">Transferase</keyword>
<dbReference type="Gene3D" id="3.30.460.10">
    <property type="entry name" value="Beta Polymerase, domain 2"/>
    <property type="match status" value="1"/>
</dbReference>
<accession>A0A1I1R201</accession>
<dbReference type="Pfam" id="PF13350">
    <property type="entry name" value="Y_phosphatase3"/>
    <property type="match status" value="1"/>
</dbReference>
<dbReference type="PANTHER" id="PTHR31126">
    <property type="entry name" value="TYROSINE-PROTEIN PHOSPHATASE"/>
    <property type="match status" value="1"/>
</dbReference>
<dbReference type="Pfam" id="PF18765">
    <property type="entry name" value="Polbeta"/>
    <property type="match status" value="1"/>
</dbReference>
<dbReference type="PROSITE" id="PS00383">
    <property type="entry name" value="TYR_PHOSPHATASE_1"/>
    <property type="match status" value="1"/>
</dbReference>
<dbReference type="PANTHER" id="PTHR31126:SF1">
    <property type="entry name" value="TYROSINE SPECIFIC PROTEIN PHOSPHATASES DOMAIN-CONTAINING PROTEIN"/>
    <property type="match status" value="1"/>
</dbReference>
<dbReference type="GO" id="GO:0004721">
    <property type="term" value="F:phosphoprotein phosphatase activity"/>
    <property type="evidence" value="ECO:0007669"/>
    <property type="project" value="InterPro"/>
</dbReference>
<evidence type="ECO:0000313" key="4">
    <source>
        <dbReference type="Proteomes" id="UP000199439"/>
    </source>
</evidence>
<proteinExistence type="inferred from homology"/>
<dbReference type="InterPro" id="IPR016130">
    <property type="entry name" value="Tyr_Pase_AS"/>
</dbReference>
<dbReference type="Proteomes" id="UP000199439">
    <property type="component" value="Unassembled WGS sequence"/>
</dbReference>